<accession>A0A8S0RUG0</accession>
<dbReference type="InterPro" id="IPR011990">
    <property type="entry name" value="TPR-like_helical_dom_sf"/>
</dbReference>
<dbReference type="InterPro" id="IPR002885">
    <property type="entry name" value="PPR_rpt"/>
</dbReference>
<evidence type="ECO:0000256" key="1">
    <source>
        <dbReference type="ARBA" id="ARBA00022737"/>
    </source>
</evidence>
<dbReference type="PANTHER" id="PTHR47926">
    <property type="entry name" value="PENTATRICOPEPTIDE REPEAT-CONTAINING PROTEIN"/>
    <property type="match status" value="1"/>
</dbReference>
<dbReference type="Gene3D" id="1.25.40.10">
    <property type="entry name" value="Tetratricopeptide repeat domain"/>
    <property type="match status" value="2"/>
</dbReference>
<keyword evidence="1" id="KW-0677">Repeat</keyword>
<dbReference type="Pfam" id="PF01535">
    <property type="entry name" value="PPR"/>
    <property type="match status" value="1"/>
</dbReference>
<dbReference type="InterPro" id="IPR046848">
    <property type="entry name" value="E_motif"/>
</dbReference>
<dbReference type="InterPro" id="IPR046960">
    <property type="entry name" value="PPR_At4g14850-like_plant"/>
</dbReference>
<dbReference type="FunFam" id="1.25.40.10:FF:000427">
    <property type="entry name" value="Pentatricopeptide repeat-containing protein chloroplastic"/>
    <property type="match status" value="1"/>
</dbReference>
<dbReference type="Gramene" id="OE9A110867T1">
    <property type="protein sequence ID" value="OE9A110867C1"/>
    <property type="gene ID" value="OE9A110867"/>
</dbReference>
<proteinExistence type="predicted"/>
<comment type="caution">
    <text evidence="3">The sequence shown here is derived from an EMBL/GenBank/DDBJ whole genome shotgun (WGS) entry which is preliminary data.</text>
</comment>
<dbReference type="Pfam" id="PF20431">
    <property type="entry name" value="E_motif"/>
    <property type="match status" value="1"/>
</dbReference>
<dbReference type="NCBIfam" id="TIGR00756">
    <property type="entry name" value="PPR"/>
    <property type="match status" value="5"/>
</dbReference>
<feature type="repeat" description="PPR" evidence="2">
    <location>
        <begin position="217"/>
        <end position="251"/>
    </location>
</feature>
<evidence type="ECO:0000313" key="4">
    <source>
        <dbReference type="Proteomes" id="UP000594638"/>
    </source>
</evidence>
<organism evidence="3 4">
    <name type="scientific">Olea europaea subsp. europaea</name>
    <dbReference type="NCBI Taxonomy" id="158383"/>
    <lineage>
        <taxon>Eukaryota</taxon>
        <taxon>Viridiplantae</taxon>
        <taxon>Streptophyta</taxon>
        <taxon>Embryophyta</taxon>
        <taxon>Tracheophyta</taxon>
        <taxon>Spermatophyta</taxon>
        <taxon>Magnoliopsida</taxon>
        <taxon>eudicotyledons</taxon>
        <taxon>Gunneridae</taxon>
        <taxon>Pentapetalae</taxon>
        <taxon>asterids</taxon>
        <taxon>lamiids</taxon>
        <taxon>Lamiales</taxon>
        <taxon>Oleaceae</taxon>
        <taxon>Oleeae</taxon>
        <taxon>Olea</taxon>
    </lineage>
</organism>
<name>A0A8S0RUG0_OLEEU</name>
<feature type="repeat" description="PPR" evidence="2">
    <location>
        <begin position="353"/>
        <end position="388"/>
    </location>
</feature>
<gene>
    <name evidence="3" type="ORF">OLEA9_A110867</name>
</gene>
<reference evidence="3 4" key="1">
    <citation type="submission" date="2019-12" db="EMBL/GenBank/DDBJ databases">
        <authorList>
            <person name="Alioto T."/>
            <person name="Alioto T."/>
            <person name="Gomez Garrido J."/>
        </authorList>
    </citation>
    <scope>NUCLEOTIDE SEQUENCE [LARGE SCALE GENOMIC DNA]</scope>
</reference>
<sequence length="513" mass="56964">MKSGQLLPLYSSRVVSGLGDQATRPISTPLRIAIDALQKLDVNLEIMIISRHIQTLFQRSKTVIEILHLHSLLLKTSLDHHEYFFSQLILYATSISLHDARKIFDYSPISPPPLFVWNTMIKEYSNNSSTPTESIKLFLKLLRTVGGLKPDKFTYPFVIKACGRCSMLGVGGSVHSMVLKSGFGLDPHVNNTLLRVYGVCGVIDFARRVFDEMAERDVVSWSSIIAGYVDCERPLGALMVFREMKMVNEKPNLVTLVSLIAACTNLLNIRHGKSIHSYILVNGIELHVSLGTALLNLYAKCGLIEDAFCIFSSMSEKNLQSWTAMISGLTDHGNGEEAISLFTRMEETGLRPDGKSFSTILCACSHNGLVEKGQELFEKMVNDYNIKPTMEHYGCMVDLYGRAGKIEEAYQIIMGMPMEPNSVILRSYLSSCKQHGCILYGNEHLKQLLLKIEPDLGANYVLAASVSSPSGYCDDVDKLRISMKEKGLVKVPGYSWVQLPSGCSEGSGEQVLR</sequence>
<dbReference type="EMBL" id="CACTIH010003736">
    <property type="protein sequence ID" value="CAA2983601.1"/>
    <property type="molecule type" value="Genomic_DNA"/>
</dbReference>
<evidence type="ECO:0000256" key="2">
    <source>
        <dbReference type="PROSITE-ProRule" id="PRU00708"/>
    </source>
</evidence>
<dbReference type="AlphaFoldDB" id="A0A8S0RUG0"/>
<dbReference type="GO" id="GO:0009451">
    <property type="term" value="P:RNA modification"/>
    <property type="evidence" value="ECO:0007669"/>
    <property type="project" value="InterPro"/>
</dbReference>
<evidence type="ECO:0008006" key="5">
    <source>
        <dbReference type="Google" id="ProtNLM"/>
    </source>
</evidence>
<dbReference type="Proteomes" id="UP000594638">
    <property type="component" value="Unassembled WGS sequence"/>
</dbReference>
<dbReference type="PROSITE" id="PS51375">
    <property type="entry name" value="PPR"/>
    <property type="match status" value="3"/>
</dbReference>
<dbReference type="GO" id="GO:0003723">
    <property type="term" value="F:RNA binding"/>
    <property type="evidence" value="ECO:0007669"/>
    <property type="project" value="InterPro"/>
</dbReference>
<evidence type="ECO:0000313" key="3">
    <source>
        <dbReference type="EMBL" id="CAA2983601.1"/>
    </source>
</evidence>
<dbReference type="FunFam" id="1.25.40.10:FF:001093">
    <property type="entry name" value="Pentatricopeptide repeat-containing protein At2g34400"/>
    <property type="match status" value="1"/>
</dbReference>
<dbReference type="OrthoDB" id="185373at2759"/>
<protein>
    <recommendedName>
        <fullName evidence="5">Pentatricopeptide repeat-containing protein</fullName>
    </recommendedName>
</protein>
<dbReference type="Pfam" id="PF13041">
    <property type="entry name" value="PPR_2"/>
    <property type="match status" value="2"/>
</dbReference>
<feature type="repeat" description="PPR" evidence="2">
    <location>
        <begin position="318"/>
        <end position="352"/>
    </location>
</feature>
<keyword evidence="4" id="KW-1185">Reference proteome</keyword>